<dbReference type="PANTHER" id="PTHR37299">
    <property type="entry name" value="TRANSCRIPTIONAL REGULATOR-RELATED"/>
    <property type="match status" value="1"/>
</dbReference>
<evidence type="ECO:0000313" key="2">
    <source>
        <dbReference type="EMBL" id="RYU96813.1"/>
    </source>
</evidence>
<dbReference type="Gene3D" id="2.40.50.1020">
    <property type="entry name" value="LytTr DNA-binding domain"/>
    <property type="match status" value="1"/>
</dbReference>
<dbReference type="EMBL" id="SEWF01000005">
    <property type="protein sequence ID" value="RYU96813.1"/>
    <property type="molecule type" value="Genomic_DNA"/>
</dbReference>
<dbReference type="InterPro" id="IPR046947">
    <property type="entry name" value="LytR-like"/>
</dbReference>
<keyword evidence="3" id="KW-1185">Reference proteome</keyword>
<accession>A0A4Q5M4H4</accession>
<dbReference type="RefSeq" id="WP_130019769.1">
    <property type="nucleotide sequence ID" value="NZ_SEWF01000005.1"/>
</dbReference>
<evidence type="ECO:0000259" key="1">
    <source>
        <dbReference type="PROSITE" id="PS50930"/>
    </source>
</evidence>
<dbReference type="Pfam" id="PF04397">
    <property type="entry name" value="LytTR"/>
    <property type="match status" value="1"/>
</dbReference>
<evidence type="ECO:0000313" key="3">
    <source>
        <dbReference type="Proteomes" id="UP000293162"/>
    </source>
</evidence>
<reference evidence="2 3" key="1">
    <citation type="submission" date="2019-02" db="EMBL/GenBank/DDBJ databases">
        <title>Bacterial novel species Emticicia sp. 17J42-9 isolated from soil.</title>
        <authorList>
            <person name="Jung H.-Y."/>
        </authorList>
    </citation>
    <scope>NUCLEOTIDE SEQUENCE [LARGE SCALE GENOMIC DNA]</scope>
    <source>
        <strain evidence="2 3">17J42-9</strain>
    </source>
</reference>
<dbReference type="AlphaFoldDB" id="A0A4Q5M4H4"/>
<gene>
    <name evidence="2" type="ORF">EWM59_04610</name>
</gene>
<dbReference type="PROSITE" id="PS50930">
    <property type="entry name" value="HTH_LYTTR"/>
    <property type="match status" value="1"/>
</dbReference>
<name>A0A4Q5M4H4_9BACT</name>
<proteinExistence type="predicted"/>
<feature type="domain" description="HTH LytTR-type" evidence="1">
    <location>
        <begin position="1"/>
        <end position="103"/>
    </location>
</feature>
<dbReference type="GO" id="GO:0003677">
    <property type="term" value="F:DNA binding"/>
    <property type="evidence" value="ECO:0007669"/>
    <property type="project" value="InterPro"/>
</dbReference>
<protein>
    <submittedName>
        <fullName evidence="2">LytTR family transcriptional regulator</fullName>
    </submittedName>
</protein>
<dbReference type="Proteomes" id="UP000293162">
    <property type="component" value="Unassembled WGS sequence"/>
</dbReference>
<dbReference type="GO" id="GO:0000156">
    <property type="term" value="F:phosphorelay response regulator activity"/>
    <property type="evidence" value="ECO:0007669"/>
    <property type="project" value="InterPro"/>
</dbReference>
<organism evidence="2 3">
    <name type="scientific">Emticicia agri</name>
    <dbReference type="NCBI Taxonomy" id="2492393"/>
    <lineage>
        <taxon>Bacteria</taxon>
        <taxon>Pseudomonadati</taxon>
        <taxon>Bacteroidota</taxon>
        <taxon>Cytophagia</taxon>
        <taxon>Cytophagales</taxon>
        <taxon>Leadbetterellaceae</taxon>
        <taxon>Emticicia</taxon>
    </lineage>
</organism>
<dbReference type="InterPro" id="IPR007492">
    <property type="entry name" value="LytTR_DNA-bd_dom"/>
</dbReference>
<comment type="caution">
    <text evidence="2">The sequence shown here is derived from an EMBL/GenBank/DDBJ whole genome shotgun (WGS) entry which is preliminary data.</text>
</comment>
<dbReference type="OrthoDB" id="962102at2"/>
<dbReference type="SMART" id="SM00850">
    <property type="entry name" value="LytTR"/>
    <property type="match status" value="1"/>
</dbReference>
<sequence length="103" mass="12185">MKTIRISKKDISSQDILYLESQGNYTMVYLNDNRKALSSRTLQIFEEKLKDCNFYRVNRSQLINFSAIQWLKSGCKEMSILLNDGTRFSVSRRRRKLLSKIQL</sequence>
<dbReference type="PANTHER" id="PTHR37299:SF1">
    <property type="entry name" value="STAGE 0 SPORULATION PROTEIN A HOMOLOG"/>
    <property type="match status" value="1"/>
</dbReference>